<protein>
    <submittedName>
        <fullName evidence="2">Heme NO-binding domain-containing protein</fullName>
    </submittedName>
</protein>
<keyword evidence="3" id="KW-1185">Reference proteome</keyword>
<dbReference type="Proteomes" id="UP001374803">
    <property type="component" value="Chromosome"/>
</dbReference>
<sequence length="180" mass="20290">MHGIIFLELKKYVGSRWGTPAWSTLLADAGLGSRAYLPVQEYPDDEAVLLMGTVAKTTGQTFPTLLEDFGEFIVPDLLQVYRSLIHANWRTLDLIENTEKMIHRIVRLRNPGARPPQLVTERRNPSQVAIHYRSTRRMCGIAKGMARGVAKHYGERIAIHEPQCMHSGAAECLIELRLAN</sequence>
<dbReference type="InterPro" id="IPR038158">
    <property type="entry name" value="H-NOX_domain_sf"/>
</dbReference>
<dbReference type="EMBL" id="CP089983">
    <property type="protein sequence ID" value="WXB05897.1"/>
    <property type="molecule type" value="Genomic_DNA"/>
</dbReference>
<dbReference type="Gene3D" id="3.90.1520.10">
    <property type="entry name" value="H-NOX domain"/>
    <property type="match status" value="1"/>
</dbReference>
<organism evidence="2 3">
    <name type="scientific">Pendulispora rubella</name>
    <dbReference type="NCBI Taxonomy" id="2741070"/>
    <lineage>
        <taxon>Bacteria</taxon>
        <taxon>Pseudomonadati</taxon>
        <taxon>Myxococcota</taxon>
        <taxon>Myxococcia</taxon>
        <taxon>Myxococcales</taxon>
        <taxon>Sorangiineae</taxon>
        <taxon>Pendulisporaceae</taxon>
        <taxon>Pendulispora</taxon>
    </lineage>
</organism>
<name>A0ABZ2L572_9BACT</name>
<accession>A0ABZ2L572</accession>
<evidence type="ECO:0000313" key="2">
    <source>
        <dbReference type="EMBL" id="WXB05897.1"/>
    </source>
</evidence>
<dbReference type="Pfam" id="PF07700">
    <property type="entry name" value="HNOB"/>
    <property type="match status" value="1"/>
</dbReference>
<proteinExistence type="predicted"/>
<dbReference type="InterPro" id="IPR011644">
    <property type="entry name" value="Heme_NO-bd"/>
</dbReference>
<evidence type="ECO:0000313" key="3">
    <source>
        <dbReference type="Proteomes" id="UP001374803"/>
    </source>
</evidence>
<feature type="domain" description="Heme NO-binding" evidence="1">
    <location>
        <begin position="2"/>
        <end position="160"/>
    </location>
</feature>
<gene>
    <name evidence="2" type="ORF">LVJ94_01290</name>
</gene>
<dbReference type="PANTHER" id="PTHR45655:SF13">
    <property type="entry name" value="SOLUBLE GUANYLATE CYCLASE GCY-32-RELATED"/>
    <property type="match status" value="1"/>
</dbReference>
<dbReference type="InterPro" id="IPR024096">
    <property type="entry name" value="NO_sig/Golgi_transp_ligand-bd"/>
</dbReference>
<evidence type="ECO:0000259" key="1">
    <source>
        <dbReference type="Pfam" id="PF07700"/>
    </source>
</evidence>
<dbReference type="RefSeq" id="WP_394835547.1">
    <property type="nucleotide sequence ID" value="NZ_CP089929.1"/>
</dbReference>
<dbReference type="SUPFAM" id="SSF111126">
    <property type="entry name" value="Ligand-binding domain in the NO signalling and Golgi transport"/>
    <property type="match status" value="1"/>
</dbReference>
<reference evidence="2" key="1">
    <citation type="submission" date="2021-12" db="EMBL/GenBank/DDBJ databases">
        <title>Discovery of the Pendulisporaceae a myxobacterial family with distinct sporulation behavior and unique specialized metabolism.</title>
        <authorList>
            <person name="Garcia R."/>
            <person name="Popoff A."/>
            <person name="Bader C.D."/>
            <person name="Loehr J."/>
            <person name="Walesch S."/>
            <person name="Walt C."/>
            <person name="Boldt J."/>
            <person name="Bunk B."/>
            <person name="Haeckl F.J.F.P.J."/>
            <person name="Gunesch A.P."/>
            <person name="Birkelbach J."/>
            <person name="Nuebel U."/>
            <person name="Pietschmann T."/>
            <person name="Bach T."/>
            <person name="Mueller R."/>
        </authorList>
    </citation>
    <scope>NUCLEOTIDE SEQUENCE</scope>
    <source>
        <strain evidence="2">MSr11367</strain>
    </source>
</reference>
<dbReference type="PANTHER" id="PTHR45655">
    <property type="entry name" value="GUANYLATE CYCLASE SOLUBLE SUBUNIT BETA-2"/>
    <property type="match status" value="1"/>
</dbReference>